<dbReference type="Proteomes" id="UP000244201">
    <property type="component" value="Chromosome"/>
</dbReference>
<dbReference type="Pfam" id="PF12697">
    <property type="entry name" value="Abhydrolase_6"/>
    <property type="match status" value="1"/>
</dbReference>
<dbReference type="RefSeq" id="WP_108153746.1">
    <property type="nucleotide sequence ID" value="NZ_CP026304.1"/>
</dbReference>
<dbReference type="InterPro" id="IPR029058">
    <property type="entry name" value="AB_hydrolase_fold"/>
</dbReference>
<dbReference type="InterPro" id="IPR050266">
    <property type="entry name" value="AB_hydrolase_sf"/>
</dbReference>
<feature type="domain" description="AB hydrolase-1" evidence="1">
    <location>
        <begin position="75"/>
        <end position="275"/>
    </location>
</feature>
<dbReference type="EMBL" id="CP026304">
    <property type="protein sequence ID" value="AVZ76459.1"/>
    <property type="molecule type" value="Genomic_DNA"/>
</dbReference>
<keyword evidence="3" id="KW-1185">Reference proteome</keyword>
<dbReference type="SUPFAM" id="SSF53474">
    <property type="entry name" value="alpha/beta-Hydrolases"/>
    <property type="match status" value="1"/>
</dbReference>
<protein>
    <submittedName>
        <fullName evidence="2">Alpha/beta hydrolase</fullName>
    </submittedName>
</protein>
<dbReference type="AlphaFoldDB" id="A0A2R4TBF7"/>
<dbReference type="KEGG" id="slk:SLUN_33870"/>
<name>A0A2R4TBF7_9ACTN</name>
<dbReference type="PANTHER" id="PTHR43798:SF33">
    <property type="entry name" value="HYDROLASE, PUTATIVE (AFU_ORTHOLOGUE AFUA_2G14860)-RELATED"/>
    <property type="match status" value="1"/>
</dbReference>
<proteinExistence type="predicted"/>
<dbReference type="PANTHER" id="PTHR43798">
    <property type="entry name" value="MONOACYLGLYCEROL LIPASE"/>
    <property type="match status" value="1"/>
</dbReference>
<evidence type="ECO:0000313" key="3">
    <source>
        <dbReference type="Proteomes" id="UP000244201"/>
    </source>
</evidence>
<gene>
    <name evidence="2" type="ORF">SLUN_33870</name>
</gene>
<evidence type="ECO:0000313" key="2">
    <source>
        <dbReference type="EMBL" id="AVZ76459.1"/>
    </source>
</evidence>
<dbReference type="OrthoDB" id="9785847at2"/>
<organism evidence="2 3">
    <name type="scientific">Streptomyces lunaelactis</name>
    <dbReference type="NCBI Taxonomy" id="1535768"/>
    <lineage>
        <taxon>Bacteria</taxon>
        <taxon>Bacillati</taxon>
        <taxon>Actinomycetota</taxon>
        <taxon>Actinomycetes</taxon>
        <taxon>Kitasatosporales</taxon>
        <taxon>Streptomycetaceae</taxon>
        <taxon>Streptomyces</taxon>
    </lineage>
</organism>
<keyword evidence="2" id="KW-0378">Hydrolase</keyword>
<evidence type="ECO:0000259" key="1">
    <source>
        <dbReference type="Pfam" id="PF12697"/>
    </source>
</evidence>
<dbReference type="InterPro" id="IPR000073">
    <property type="entry name" value="AB_hydrolase_1"/>
</dbReference>
<reference evidence="2 3" key="1">
    <citation type="submission" date="2018-01" db="EMBL/GenBank/DDBJ databases">
        <title>Complete genome sequence of Streptomyces lunaelactis MM109T, a Ferroverdin A producer isolated from cave moonmilk deposits.</title>
        <authorList>
            <person name="Naome A."/>
            <person name="Martinet L."/>
            <person name="Maciejewska M."/>
            <person name="Anderssen S."/>
            <person name="Adam D."/>
            <person name="Tenconi E."/>
            <person name="Deflandre B."/>
            <person name="Arguelles-Arias A."/>
            <person name="Calusinska M."/>
            <person name="Copieters W."/>
            <person name="Karim L."/>
            <person name="Hanikenne M."/>
            <person name="Baurain D."/>
            <person name="van Wezel G."/>
            <person name="Smargiasso N."/>
            <person name="de Pauw E."/>
            <person name="Delfosse P."/>
            <person name="Rigali S."/>
        </authorList>
    </citation>
    <scope>NUCLEOTIDE SEQUENCE [LARGE SCALE GENOMIC DNA]</scope>
    <source>
        <strain evidence="2 3">MM109</strain>
    </source>
</reference>
<dbReference type="GO" id="GO:0016787">
    <property type="term" value="F:hydrolase activity"/>
    <property type="evidence" value="ECO:0007669"/>
    <property type="project" value="UniProtKB-KW"/>
</dbReference>
<accession>A0A2R4TBF7</accession>
<dbReference type="GO" id="GO:0016020">
    <property type="term" value="C:membrane"/>
    <property type="evidence" value="ECO:0007669"/>
    <property type="project" value="TreeGrafter"/>
</dbReference>
<sequence length="297" mass="32286">MHPLAPLLRTVLNATSHIAPGLAGRAVFALFARPLGRSRPRPSEREVLAQARAGRLTVNGKRVVTYTWGDGERPVLLVHGWSSRGSRFTDFVTALRDRGYSPVAFDAPGHGDSEGRATTILEYREIIRKLHARHGDFEAVVAHSFGVLATFFALRDGVVARRIVGVGGVGSFDYLVDGFCAGLGLRDRLKHELRRHIEGLLFPGEPGIWQRFNVAYRPEEVGVPVLLFHDEGDDMVPLSQSRLTAAAHGERARLVVTRGLGHRRILADPQVVAEAVAFAVSGRDEAAVGSHAPDPAP</sequence>
<dbReference type="Gene3D" id="3.40.50.1820">
    <property type="entry name" value="alpha/beta hydrolase"/>
    <property type="match status" value="1"/>
</dbReference>
<dbReference type="GeneID" id="55660240"/>